<reference evidence="3 4" key="1">
    <citation type="journal article" date="2015" name="Genome Announc.">
        <title>Genome Assemblies of Three Soil-Associated Devosia species: D. insulae, D. limi, and D. soli.</title>
        <authorList>
            <person name="Hassan Y.I."/>
            <person name="Lepp D."/>
            <person name="Zhou T."/>
        </authorList>
    </citation>
    <scope>NUCLEOTIDE SEQUENCE [LARGE SCALE GENOMIC DNA]</scope>
    <source>
        <strain evidence="3 4">DS-56</strain>
    </source>
</reference>
<protein>
    <recommendedName>
        <fullName evidence="2">BD-FAE-like domain-containing protein</fullName>
    </recommendedName>
</protein>
<keyword evidence="1" id="KW-0378">Hydrolase</keyword>
<accession>A0A1E5XVZ1</accession>
<dbReference type="PANTHER" id="PTHR48081">
    <property type="entry name" value="AB HYDROLASE SUPERFAMILY PROTEIN C4A8.06C"/>
    <property type="match status" value="1"/>
</dbReference>
<dbReference type="RefSeq" id="WP_069908113.1">
    <property type="nucleotide sequence ID" value="NZ_LAJE02000057.1"/>
</dbReference>
<dbReference type="AlphaFoldDB" id="A0A1E5XVZ1"/>
<sequence>MNAIDQQRPPEAPGAAGIYRIWPGEGRAPGSEHWTHRESTMQIPWTTASRRLTRNVVTPTLTAFLPEPGKANGTAMIVAPGGAFHFLMIDHEGYDMARWLAGLGITAFVLKYRLAPTPEADADLLDFRNELQRRLHQPGPMGAAPPSNPAIAEARLWGEEDGRQAIRFVRQHAADWGLDPTRIGIGGFSAGGAVTMGPVFEHDAASRPDFAVGIYPAYRAGLPLPSDAPPLFLAISDDDKSVAPLSSVRLYEAWHSAGIPAELHVFGNGAHGFGFGKSGLLSDPWAEMLQSWLGVRGLLPAR</sequence>
<evidence type="ECO:0000256" key="1">
    <source>
        <dbReference type="ARBA" id="ARBA00022801"/>
    </source>
</evidence>
<dbReference type="InterPro" id="IPR050300">
    <property type="entry name" value="GDXG_lipolytic_enzyme"/>
</dbReference>
<organism evidence="3 4">
    <name type="scientific">Devosia insulae DS-56</name>
    <dbReference type="NCBI Taxonomy" id="1116389"/>
    <lineage>
        <taxon>Bacteria</taxon>
        <taxon>Pseudomonadati</taxon>
        <taxon>Pseudomonadota</taxon>
        <taxon>Alphaproteobacteria</taxon>
        <taxon>Hyphomicrobiales</taxon>
        <taxon>Devosiaceae</taxon>
        <taxon>Devosia</taxon>
    </lineage>
</organism>
<keyword evidence="4" id="KW-1185">Reference proteome</keyword>
<dbReference type="PANTHER" id="PTHR48081:SF6">
    <property type="entry name" value="PEPTIDASE S9 PROLYL OLIGOPEPTIDASE CATALYTIC DOMAIN-CONTAINING PROTEIN"/>
    <property type="match status" value="1"/>
</dbReference>
<dbReference type="EMBL" id="LAJE02000057">
    <property type="protein sequence ID" value="OEO32749.1"/>
    <property type="molecule type" value="Genomic_DNA"/>
</dbReference>
<dbReference type="Proteomes" id="UP000095463">
    <property type="component" value="Unassembled WGS sequence"/>
</dbReference>
<proteinExistence type="predicted"/>
<dbReference type="Gene3D" id="3.40.50.1820">
    <property type="entry name" value="alpha/beta hydrolase"/>
    <property type="match status" value="1"/>
</dbReference>
<dbReference type="InterPro" id="IPR049492">
    <property type="entry name" value="BD-FAE-like_dom"/>
</dbReference>
<dbReference type="Pfam" id="PF20434">
    <property type="entry name" value="BD-FAE"/>
    <property type="match status" value="1"/>
</dbReference>
<name>A0A1E5XVZ1_9HYPH</name>
<gene>
    <name evidence="3" type="ORF">VW23_000745</name>
</gene>
<comment type="caution">
    <text evidence="3">The sequence shown here is derived from an EMBL/GenBank/DDBJ whole genome shotgun (WGS) entry which is preliminary data.</text>
</comment>
<dbReference type="InterPro" id="IPR029058">
    <property type="entry name" value="AB_hydrolase_fold"/>
</dbReference>
<evidence type="ECO:0000259" key="2">
    <source>
        <dbReference type="Pfam" id="PF20434"/>
    </source>
</evidence>
<dbReference type="GO" id="GO:0016787">
    <property type="term" value="F:hydrolase activity"/>
    <property type="evidence" value="ECO:0007669"/>
    <property type="project" value="UniProtKB-KW"/>
</dbReference>
<feature type="domain" description="BD-FAE-like" evidence="2">
    <location>
        <begin position="160"/>
        <end position="194"/>
    </location>
</feature>
<evidence type="ECO:0000313" key="3">
    <source>
        <dbReference type="EMBL" id="OEO32749.1"/>
    </source>
</evidence>
<evidence type="ECO:0000313" key="4">
    <source>
        <dbReference type="Proteomes" id="UP000095463"/>
    </source>
</evidence>
<dbReference type="SUPFAM" id="SSF53474">
    <property type="entry name" value="alpha/beta-Hydrolases"/>
    <property type="match status" value="1"/>
</dbReference>